<dbReference type="SUPFAM" id="SSF54695">
    <property type="entry name" value="POZ domain"/>
    <property type="match status" value="1"/>
</dbReference>
<evidence type="ECO:0000259" key="3">
    <source>
        <dbReference type="Pfam" id="PF00651"/>
    </source>
</evidence>
<gene>
    <name evidence="4" type="ORF">C2845_PM12G14640</name>
</gene>
<evidence type="ECO:0000313" key="5">
    <source>
        <dbReference type="Proteomes" id="UP000275267"/>
    </source>
</evidence>
<dbReference type="InterPro" id="IPR011333">
    <property type="entry name" value="SKP1/BTB/POZ_sf"/>
</dbReference>
<dbReference type="PANTHER" id="PTHR26379:SF396">
    <property type="entry name" value="BTB_POZ DOMAIN CONTAINING PROTEIN"/>
    <property type="match status" value="1"/>
</dbReference>
<dbReference type="Gene3D" id="3.30.710.10">
    <property type="entry name" value="Potassium Channel Kv1.1, Chain A"/>
    <property type="match status" value="1"/>
</dbReference>
<feature type="region of interest" description="Disordered" evidence="2">
    <location>
        <begin position="59"/>
        <end position="84"/>
    </location>
</feature>
<evidence type="ECO:0000256" key="1">
    <source>
        <dbReference type="ARBA" id="ARBA00004906"/>
    </source>
</evidence>
<comment type="pathway">
    <text evidence="1">Protein modification; protein ubiquitination.</text>
</comment>
<dbReference type="EMBL" id="PQIB02000012">
    <property type="protein sequence ID" value="RLM78299.1"/>
    <property type="molecule type" value="Genomic_DNA"/>
</dbReference>
<name>A0A3L6QD82_PANMI</name>
<dbReference type="AlphaFoldDB" id="A0A3L6QD82"/>
<dbReference type="InterPro" id="IPR045005">
    <property type="entry name" value="BPM1-6"/>
</dbReference>
<dbReference type="InterPro" id="IPR000210">
    <property type="entry name" value="BTB/POZ_dom"/>
</dbReference>
<organism evidence="4 5">
    <name type="scientific">Panicum miliaceum</name>
    <name type="common">Proso millet</name>
    <name type="synonym">Broomcorn millet</name>
    <dbReference type="NCBI Taxonomy" id="4540"/>
    <lineage>
        <taxon>Eukaryota</taxon>
        <taxon>Viridiplantae</taxon>
        <taxon>Streptophyta</taxon>
        <taxon>Embryophyta</taxon>
        <taxon>Tracheophyta</taxon>
        <taxon>Spermatophyta</taxon>
        <taxon>Magnoliopsida</taxon>
        <taxon>Liliopsida</taxon>
        <taxon>Poales</taxon>
        <taxon>Poaceae</taxon>
        <taxon>PACMAD clade</taxon>
        <taxon>Panicoideae</taxon>
        <taxon>Panicodae</taxon>
        <taxon>Paniceae</taxon>
        <taxon>Panicinae</taxon>
        <taxon>Panicum</taxon>
        <taxon>Panicum sect. Panicum</taxon>
    </lineage>
</organism>
<proteinExistence type="predicted"/>
<reference evidence="5" key="1">
    <citation type="journal article" date="2019" name="Nat. Commun.">
        <title>The genome of broomcorn millet.</title>
        <authorList>
            <person name="Zou C."/>
            <person name="Miki D."/>
            <person name="Li D."/>
            <person name="Tang Q."/>
            <person name="Xiao L."/>
            <person name="Rajput S."/>
            <person name="Deng P."/>
            <person name="Jia W."/>
            <person name="Huang R."/>
            <person name="Zhang M."/>
            <person name="Sun Y."/>
            <person name="Hu J."/>
            <person name="Fu X."/>
            <person name="Schnable P.S."/>
            <person name="Li F."/>
            <person name="Zhang H."/>
            <person name="Feng B."/>
            <person name="Zhu X."/>
            <person name="Liu R."/>
            <person name="Schnable J.C."/>
            <person name="Zhu J.-K."/>
            <person name="Zhang H."/>
        </authorList>
    </citation>
    <scope>NUCLEOTIDE SEQUENCE [LARGE SCALE GENOMIC DNA]</scope>
</reference>
<dbReference type="PANTHER" id="PTHR26379">
    <property type="entry name" value="BTB/POZ AND MATH DOMAIN-CONTAINING PROTEIN 1"/>
    <property type="match status" value="1"/>
</dbReference>
<feature type="domain" description="BTB" evidence="3">
    <location>
        <begin position="98"/>
        <end position="159"/>
    </location>
</feature>
<dbReference type="GO" id="GO:0016567">
    <property type="term" value="P:protein ubiquitination"/>
    <property type="evidence" value="ECO:0007669"/>
    <property type="project" value="InterPro"/>
</dbReference>
<feature type="compositionally biased region" description="Low complexity" evidence="2">
    <location>
        <begin position="72"/>
        <end position="81"/>
    </location>
</feature>
<dbReference type="Proteomes" id="UP000275267">
    <property type="component" value="Unassembled WGS sequence"/>
</dbReference>
<comment type="caution">
    <text evidence="4">The sequence shown here is derived from an EMBL/GenBank/DDBJ whole genome shotgun (WGS) entry which is preliminary data.</text>
</comment>
<evidence type="ECO:0000256" key="2">
    <source>
        <dbReference type="SAM" id="MobiDB-lite"/>
    </source>
</evidence>
<accession>A0A3L6QD82</accession>
<dbReference type="STRING" id="4540.A0A3L6QD82"/>
<dbReference type="Pfam" id="PF00651">
    <property type="entry name" value="BTB"/>
    <property type="match status" value="1"/>
</dbReference>
<protein>
    <recommendedName>
        <fullName evidence="3">BTB domain-containing protein</fullName>
    </recommendedName>
</protein>
<keyword evidence="5" id="KW-1185">Reference proteome</keyword>
<evidence type="ECO:0000313" key="4">
    <source>
        <dbReference type="EMBL" id="RLM78299.1"/>
    </source>
</evidence>
<sequence length="173" mass="18561">MATSAAAADDDLGYPVAFSHRREDAGDLAPSAGHQGVLAHKALPAARCIRCPFHRATTIPTAGTPTTPPSSPSTSAPMPSSKLPARCSCPMEGTDPGVIHVDDMEAQVFRFLLRCVYTDTLSDDLGIDQQGSGMAQHHTFVAADRYNLERLKLICVQGLHSVPDQTPQRPSWR</sequence>